<gene>
    <name evidence="4" type="ORF">J2T10_000320</name>
</gene>
<feature type="region of interest" description="Disordered" evidence="1">
    <location>
        <begin position="28"/>
        <end position="58"/>
    </location>
</feature>
<dbReference type="Proteomes" id="UP001244563">
    <property type="component" value="Unassembled WGS sequence"/>
</dbReference>
<feature type="domain" description="DUF305" evidence="3">
    <location>
        <begin position="63"/>
        <end position="207"/>
    </location>
</feature>
<feature type="chain" id="PRO_5046038422" evidence="2">
    <location>
        <begin position="24"/>
        <end position="210"/>
    </location>
</feature>
<dbReference type="PANTHER" id="PTHR36933">
    <property type="entry name" value="SLL0788 PROTEIN"/>
    <property type="match status" value="1"/>
</dbReference>
<evidence type="ECO:0000259" key="3">
    <source>
        <dbReference type="Pfam" id="PF03713"/>
    </source>
</evidence>
<dbReference type="InterPro" id="IPR005183">
    <property type="entry name" value="DUF305_CopM-like"/>
</dbReference>
<comment type="caution">
    <text evidence="4">The sequence shown here is derived from an EMBL/GenBank/DDBJ whole genome shotgun (WGS) entry which is preliminary data.</text>
</comment>
<evidence type="ECO:0000256" key="1">
    <source>
        <dbReference type="SAM" id="MobiDB-lite"/>
    </source>
</evidence>
<evidence type="ECO:0000313" key="5">
    <source>
        <dbReference type="Proteomes" id="UP001244563"/>
    </source>
</evidence>
<name>A0ABT9TGF4_PAENI</name>
<keyword evidence="5" id="KW-1185">Reference proteome</keyword>
<protein>
    <submittedName>
        <fullName evidence="4">Uncharacterized protein (DUF305 family)</fullName>
    </submittedName>
</protein>
<dbReference type="RefSeq" id="WP_018776822.1">
    <property type="nucleotide sequence ID" value="NZ_BDDW01000001.1"/>
</dbReference>
<sequence>MNKARFIVTGTALAGLIALAGCASNSGSDSMPGMDHGQPTASASPSAGSASSDSAASAHNDADTMFAQMMIPHHAQAVEMSDAILAKKDIPPAVAALAVQIKAAQAPEIEKMTRWLKGWNEPTMGSSPHSGHSMDGMLSDAELQKLSDAQGTEAARLYLAQMIAHHEGAVAMAKTEISEGKNPEAVQLGKDIVAAQEKEIQDMKALLAGL</sequence>
<reference evidence="4 5" key="1">
    <citation type="submission" date="2023-07" db="EMBL/GenBank/DDBJ databases">
        <title>Sorghum-associated microbial communities from plants grown in Nebraska, USA.</title>
        <authorList>
            <person name="Schachtman D."/>
        </authorList>
    </citation>
    <scope>NUCLEOTIDE SEQUENCE [LARGE SCALE GENOMIC DNA]</scope>
    <source>
        <strain evidence="4 5">CC523</strain>
    </source>
</reference>
<dbReference type="Pfam" id="PF03713">
    <property type="entry name" value="DUF305"/>
    <property type="match status" value="1"/>
</dbReference>
<dbReference type="EMBL" id="JAUSSW010000001">
    <property type="protein sequence ID" value="MDQ0100701.1"/>
    <property type="molecule type" value="Genomic_DNA"/>
</dbReference>
<feature type="compositionally biased region" description="Low complexity" evidence="1">
    <location>
        <begin position="41"/>
        <end position="58"/>
    </location>
</feature>
<dbReference type="PANTHER" id="PTHR36933:SF1">
    <property type="entry name" value="SLL0788 PROTEIN"/>
    <property type="match status" value="1"/>
</dbReference>
<dbReference type="Gene3D" id="1.20.1260.10">
    <property type="match status" value="1"/>
</dbReference>
<evidence type="ECO:0000313" key="4">
    <source>
        <dbReference type="EMBL" id="MDQ0100701.1"/>
    </source>
</evidence>
<organism evidence="4 5">
    <name type="scientific">Paenarthrobacter nicotinovorans</name>
    <name type="common">Arthrobacter nicotinovorans</name>
    <dbReference type="NCBI Taxonomy" id="29320"/>
    <lineage>
        <taxon>Bacteria</taxon>
        <taxon>Bacillati</taxon>
        <taxon>Actinomycetota</taxon>
        <taxon>Actinomycetes</taxon>
        <taxon>Micrococcales</taxon>
        <taxon>Micrococcaceae</taxon>
        <taxon>Paenarthrobacter</taxon>
    </lineage>
</organism>
<proteinExistence type="predicted"/>
<keyword evidence="2" id="KW-0732">Signal</keyword>
<dbReference type="PROSITE" id="PS51257">
    <property type="entry name" value="PROKAR_LIPOPROTEIN"/>
    <property type="match status" value="1"/>
</dbReference>
<accession>A0ABT9TGF4</accession>
<evidence type="ECO:0000256" key="2">
    <source>
        <dbReference type="SAM" id="SignalP"/>
    </source>
</evidence>
<dbReference type="InterPro" id="IPR012347">
    <property type="entry name" value="Ferritin-like"/>
</dbReference>
<feature type="signal peptide" evidence="2">
    <location>
        <begin position="1"/>
        <end position="23"/>
    </location>
</feature>